<reference evidence="2" key="1">
    <citation type="submission" date="2015-08" db="EMBL/GenBank/DDBJ databases">
        <title>Comparative genomics of the Campylobacter concisus group.</title>
        <authorList>
            <person name="Miller W.G."/>
            <person name="Yee E."/>
            <person name="Chapman M.H."/>
            <person name="Huynh S."/>
            <person name="Bono J.L."/>
            <person name="On S.L.W."/>
            <person name="St Leger J."/>
            <person name="Foster G."/>
            <person name="Parker C.T."/>
        </authorList>
    </citation>
    <scope>NUCLEOTIDE SEQUENCE [LARGE SCALE GENOMIC DNA]</scope>
    <source>
        <strain evidence="2">ATCC 33237</strain>
    </source>
</reference>
<organism evidence="1 2">
    <name type="scientific">Campylobacter concisus</name>
    <dbReference type="NCBI Taxonomy" id="199"/>
    <lineage>
        <taxon>Bacteria</taxon>
        <taxon>Pseudomonadati</taxon>
        <taxon>Campylobacterota</taxon>
        <taxon>Epsilonproteobacteria</taxon>
        <taxon>Campylobacterales</taxon>
        <taxon>Campylobacteraceae</taxon>
        <taxon>Campylobacter</taxon>
    </lineage>
</organism>
<dbReference type="KEGG" id="ccoc:CCON33237_1372"/>
<accession>A0A0M4TNJ9</accession>
<dbReference type="Gene3D" id="3.30.70.100">
    <property type="match status" value="1"/>
</dbReference>
<evidence type="ECO:0000313" key="2">
    <source>
        <dbReference type="Proteomes" id="UP000066049"/>
    </source>
</evidence>
<dbReference type="PANTHER" id="PTHR33336">
    <property type="entry name" value="QUINOL MONOOXYGENASE YGIN-RELATED"/>
    <property type="match status" value="1"/>
</dbReference>
<dbReference type="Pfam" id="PF03992">
    <property type="entry name" value="ABM"/>
    <property type="match status" value="1"/>
</dbReference>
<dbReference type="RefSeq" id="WP_054197422.1">
    <property type="nucleotide sequence ID" value="NZ_CABMKQ010000042.1"/>
</dbReference>
<gene>
    <name evidence="1" type="ORF">CCON33237_1372</name>
</gene>
<dbReference type="GeneID" id="28663051"/>
<keyword evidence="1" id="KW-0503">Monooxygenase</keyword>
<dbReference type="InterPro" id="IPR007138">
    <property type="entry name" value="ABM_dom"/>
</dbReference>
<dbReference type="PROSITE" id="PS51725">
    <property type="entry name" value="ABM"/>
    <property type="match status" value="1"/>
</dbReference>
<protein>
    <submittedName>
        <fullName evidence="1">Antibiotic biosynthesis monooxygenase domain protein</fullName>
    </submittedName>
</protein>
<dbReference type="SUPFAM" id="SSF54909">
    <property type="entry name" value="Dimeric alpha+beta barrel"/>
    <property type="match status" value="1"/>
</dbReference>
<keyword evidence="1" id="KW-0560">Oxidoreductase</keyword>
<dbReference type="GO" id="GO:0004497">
    <property type="term" value="F:monooxygenase activity"/>
    <property type="evidence" value="ECO:0007669"/>
    <property type="project" value="UniProtKB-KW"/>
</dbReference>
<dbReference type="InterPro" id="IPR050744">
    <property type="entry name" value="AI-2_Isomerase_LsrG"/>
</dbReference>
<dbReference type="InterPro" id="IPR011008">
    <property type="entry name" value="Dimeric_a/b-barrel"/>
</dbReference>
<dbReference type="Proteomes" id="UP000066049">
    <property type="component" value="Chromosome"/>
</dbReference>
<evidence type="ECO:0000313" key="1">
    <source>
        <dbReference type="EMBL" id="ALF48026.1"/>
    </source>
</evidence>
<name>A0A0M4TNJ9_9BACT</name>
<proteinExistence type="predicted"/>
<dbReference type="EMBL" id="CP012541">
    <property type="protein sequence ID" value="ALF48026.1"/>
    <property type="molecule type" value="Genomic_DNA"/>
</dbReference>
<dbReference type="AlphaFoldDB" id="A0A0M4TNJ9"/>
<dbReference type="PATRIC" id="fig|199.248.peg.1418"/>
<dbReference type="PANTHER" id="PTHR33336:SF15">
    <property type="entry name" value="ABM DOMAIN-CONTAINING PROTEIN"/>
    <property type="match status" value="1"/>
</dbReference>
<sequence length="97" mass="10897">MIGFYVNVKLKAGCEAKFEEILKEIVPASRKDKGCISYECGMVVGGKNEYCFMEIWEDLASQKEHMKSAHMVKNAAALEACKESQEVKIVNFVSVKE</sequence>